<feature type="region of interest" description="Disordered" evidence="1">
    <location>
        <begin position="384"/>
        <end position="418"/>
    </location>
</feature>
<reference evidence="2 3" key="1">
    <citation type="submission" date="2016-10" db="EMBL/GenBank/DDBJ databases">
        <authorList>
            <person name="de Groot N.N."/>
        </authorList>
    </citation>
    <scope>NUCLEOTIDE SEQUENCE [LARGE SCALE GENOMIC DNA]</scope>
    <source>
        <strain evidence="2 3">DSM 11363</strain>
    </source>
</reference>
<feature type="compositionally biased region" description="Basic and acidic residues" evidence="1">
    <location>
        <begin position="392"/>
        <end position="418"/>
    </location>
</feature>
<dbReference type="EMBL" id="FOHW01000053">
    <property type="protein sequence ID" value="SEU07557.1"/>
    <property type="molecule type" value="Genomic_DNA"/>
</dbReference>
<evidence type="ECO:0000256" key="1">
    <source>
        <dbReference type="SAM" id="MobiDB-lite"/>
    </source>
</evidence>
<dbReference type="OrthoDB" id="8768428at2"/>
<dbReference type="RefSeq" id="WP_083398881.1">
    <property type="nucleotide sequence ID" value="NZ_FOHW01000053.1"/>
</dbReference>
<proteinExistence type="predicted"/>
<evidence type="ECO:0008006" key="4">
    <source>
        <dbReference type="Google" id="ProtNLM"/>
    </source>
</evidence>
<dbReference type="Proteomes" id="UP000182332">
    <property type="component" value="Unassembled WGS sequence"/>
</dbReference>
<organism evidence="2 3">
    <name type="scientific">Pseudomonas graminis</name>
    <dbReference type="NCBI Taxonomy" id="158627"/>
    <lineage>
        <taxon>Bacteria</taxon>
        <taxon>Pseudomonadati</taxon>
        <taxon>Pseudomonadota</taxon>
        <taxon>Gammaproteobacteria</taxon>
        <taxon>Pseudomonadales</taxon>
        <taxon>Pseudomonadaceae</taxon>
        <taxon>Pseudomonas</taxon>
    </lineage>
</organism>
<sequence length="673" mass="74344">MTRDLALSGLKIDSPMITPGTANFRPPSWPPPPDFPVVIDAEGVVACAYGDAVWNLAPWAGKTCSVPFGDGGRGATVSSENADLLRQIAAWWLWGPAAVQSAVTLKVRVAQIRQLAAVCSEQGILISELSSFPSVIDTVAAQTRKSDGLLMLGLLHRLLAHRKALSFTILDEEGLRRLAGKLPEHKRVQTAYIPPRIWTYQLIRLREFLDDYLSHKDQVLACFTFCLNAYRVNAGGWVALFDKGLDRSCRPFGTAASTGARVDGRRYHGPFRNTAKRFGIDGLIQRWTLSDSIAGLTELLNMVRDAGMAYALNFSLMRVDEGAQLRTGCYTVEKDALNQDVHLLASATTKTQDDPDARWICSPSVSFAIDAMTHVAQMRLGAAGHNPRRRLSAQDRAHPRLWSHGEEPWSKGNESKGERGRVPEYAKIIHRRSKLFDPEQLRITQPDLDVARAMTFGLDPDKFAVGNAWPFAWHQLRRTGVCNMLASGLVSESSLRFQLKHLTVVMTRYYGQNYFRLNGNLADEARGFFLREMYESVARGFAELSGDQYISPHGDKRKDQILRPIGGRDHKGLVQAAKSGKVAYRQTLLGGCAQATCIYGGVTNLAACMGTAGGSTKPCEQLIIDKERRSILIKLIADFDSQLCEVSSDSPMRQSLIENLNAAKQAINVIDQT</sequence>
<dbReference type="AlphaFoldDB" id="A0A1I0JE89"/>
<accession>A0A1I0JE89</accession>
<evidence type="ECO:0000313" key="3">
    <source>
        <dbReference type="Proteomes" id="UP000182332"/>
    </source>
</evidence>
<protein>
    <recommendedName>
        <fullName evidence="4">Integrase</fullName>
    </recommendedName>
</protein>
<evidence type="ECO:0000313" key="2">
    <source>
        <dbReference type="EMBL" id="SEU07557.1"/>
    </source>
</evidence>
<name>A0A1I0JE89_9PSED</name>
<gene>
    <name evidence="2" type="ORF">SAMN05216197_1533</name>
</gene>